<gene>
    <name evidence="3" type="ORF">KUV31_10715</name>
</gene>
<evidence type="ECO:0000256" key="1">
    <source>
        <dbReference type="SAM" id="MobiDB-lite"/>
    </source>
</evidence>
<feature type="chain" id="PRO_5040466073" description="DUF2059 domain-containing protein" evidence="2">
    <location>
        <begin position="23"/>
        <end position="148"/>
    </location>
</feature>
<organism evidence="3 4">
    <name type="scientific">Qipengyuania aquimaris</name>
    <dbReference type="NCBI Taxonomy" id="255984"/>
    <lineage>
        <taxon>Bacteria</taxon>
        <taxon>Pseudomonadati</taxon>
        <taxon>Pseudomonadota</taxon>
        <taxon>Alphaproteobacteria</taxon>
        <taxon>Sphingomonadales</taxon>
        <taxon>Erythrobacteraceae</taxon>
        <taxon>Qipengyuania</taxon>
    </lineage>
</organism>
<name>A0A9Q3S267_9SPHN</name>
<feature type="region of interest" description="Disordered" evidence="1">
    <location>
        <begin position="81"/>
        <end position="104"/>
    </location>
</feature>
<keyword evidence="2" id="KW-0732">Signal</keyword>
<dbReference type="Proteomes" id="UP000824927">
    <property type="component" value="Unassembled WGS sequence"/>
</dbReference>
<accession>A0A9Q3S267</accession>
<protein>
    <recommendedName>
        <fullName evidence="5">DUF2059 domain-containing protein</fullName>
    </recommendedName>
</protein>
<sequence length="148" mass="15819">MRKTLPLALSLAALAAPAPLLAQDADLPSPGLAEEDEKAELAEKFADPEYQRQTALMVRSLAEVLLDLPLAPLMDAMGQAAGEDAPEVAPGTTLRSMAPEAGRIPEEIERNLPRAMESMAVLSEAFEAMKPALEDMAERMKEAAPENP</sequence>
<feature type="signal peptide" evidence="2">
    <location>
        <begin position="1"/>
        <end position="22"/>
    </location>
</feature>
<evidence type="ECO:0008006" key="5">
    <source>
        <dbReference type="Google" id="ProtNLM"/>
    </source>
</evidence>
<proteinExistence type="predicted"/>
<comment type="caution">
    <text evidence="3">The sequence shown here is derived from an EMBL/GenBank/DDBJ whole genome shotgun (WGS) entry which is preliminary data.</text>
</comment>
<reference evidence="3" key="1">
    <citation type="submission" date="2021-06" db="EMBL/GenBank/DDBJ databases">
        <title>50 bacteria genomes isolated from Dapeng, Shenzhen, China.</title>
        <authorList>
            <person name="Zheng W."/>
            <person name="Yu S."/>
            <person name="Huang Y."/>
        </authorList>
    </citation>
    <scope>NUCLEOTIDE SEQUENCE</scope>
    <source>
        <strain evidence="3">DP4N28-2</strain>
    </source>
</reference>
<dbReference type="EMBL" id="JAHVKP010000001">
    <property type="protein sequence ID" value="MBY6218809.1"/>
    <property type="molecule type" value="Genomic_DNA"/>
</dbReference>
<dbReference type="AlphaFoldDB" id="A0A9Q3S267"/>
<evidence type="ECO:0000256" key="2">
    <source>
        <dbReference type="SAM" id="SignalP"/>
    </source>
</evidence>
<evidence type="ECO:0000313" key="3">
    <source>
        <dbReference type="EMBL" id="MBY6218809.1"/>
    </source>
</evidence>
<dbReference type="RefSeq" id="WP_222405507.1">
    <property type="nucleotide sequence ID" value="NZ_JAHVKP010000001.1"/>
</dbReference>
<evidence type="ECO:0000313" key="4">
    <source>
        <dbReference type="Proteomes" id="UP000824927"/>
    </source>
</evidence>